<dbReference type="SUPFAM" id="SSF46689">
    <property type="entry name" value="Homeodomain-like"/>
    <property type="match status" value="1"/>
</dbReference>
<reference evidence="2 3" key="1">
    <citation type="submission" date="2021-02" db="EMBL/GenBank/DDBJ databases">
        <title>Complete genome of Desulfoluna sp. strain ASN36.</title>
        <authorList>
            <person name="Takahashi A."/>
            <person name="Kojima H."/>
            <person name="Fukui M."/>
        </authorList>
    </citation>
    <scope>NUCLEOTIDE SEQUENCE [LARGE SCALE GENOMIC DNA]</scope>
    <source>
        <strain evidence="2 3">ASN36</strain>
    </source>
</reference>
<dbReference type="InterPro" id="IPR052411">
    <property type="entry name" value="c-mor_Regulatory_Protein"/>
</dbReference>
<dbReference type="PANTHER" id="PTHR37812">
    <property type="entry name" value="MU-LIKE PROPHAGE FLUMU PROTEIN C"/>
    <property type="match status" value="1"/>
</dbReference>
<dbReference type="Proteomes" id="UP001320148">
    <property type="component" value="Chromosome"/>
</dbReference>
<evidence type="ECO:0000313" key="3">
    <source>
        <dbReference type="Proteomes" id="UP001320148"/>
    </source>
</evidence>
<dbReference type="InterPro" id="IPR009057">
    <property type="entry name" value="Homeodomain-like_sf"/>
</dbReference>
<name>A0ABN6EW77_9BACT</name>
<evidence type="ECO:0000259" key="1">
    <source>
        <dbReference type="Pfam" id="PF08765"/>
    </source>
</evidence>
<proteinExistence type="predicted"/>
<dbReference type="EMBL" id="AP024488">
    <property type="protein sequence ID" value="BCS94598.1"/>
    <property type="molecule type" value="Genomic_DNA"/>
</dbReference>
<sequence>MKREFEQLELFDPDFMDANQVLNALDPAVRDDPRLWPTLLAELVDVLSDHYEARCGMDADKAVESAQDVIVVIAHHMGGRNIYLPRDDRLKRAIRDAMIYRVFDGSNHRELSRKTGLTTAQIYNIISKERSLRNDRGQMRLPLGPP</sequence>
<keyword evidence="3" id="KW-1185">Reference proteome</keyword>
<dbReference type="PANTHER" id="PTHR37812:SF1">
    <property type="entry name" value="MU-LIKE PROPHAGE FLUMU PROTEIN C"/>
    <property type="match status" value="1"/>
</dbReference>
<gene>
    <name evidence="2" type="ORF">DSLASN_02300</name>
</gene>
<dbReference type="Gene3D" id="1.10.10.60">
    <property type="entry name" value="Homeodomain-like"/>
    <property type="match status" value="2"/>
</dbReference>
<dbReference type="RefSeq" id="WP_236890904.1">
    <property type="nucleotide sequence ID" value="NZ_AP024488.1"/>
</dbReference>
<feature type="domain" description="Mor transcription activator" evidence="1">
    <location>
        <begin position="36"/>
        <end position="141"/>
    </location>
</feature>
<protein>
    <recommendedName>
        <fullName evidence="1">Mor transcription activator domain-containing protein</fullName>
    </recommendedName>
</protein>
<dbReference type="InterPro" id="IPR014875">
    <property type="entry name" value="Mor_transcription_activator"/>
</dbReference>
<dbReference type="Pfam" id="PF08765">
    <property type="entry name" value="Mor"/>
    <property type="match status" value="1"/>
</dbReference>
<organism evidence="2 3">
    <name type="scientific">Desulfoluna limicola</name>
    <dbReference type="NCBI Taxonomy" id="2810562"/>
    <lineage>
        <taxon>Bacteria</taxon>
        <taxon>Pseudomonadati</taxon>
        <taxon>Thermodesulfobacteriota</taxon>
        <taxon>Desulfobacteria</taxon>
        <taxon>Desulfobacterales</taxon>
        <taxon>Desulfolunaceae</taxon>
        <taxon>Desulfoluna</taxon>
    </lineage>
</organism>
<accession>A0ABN6EW77</accession>
<evidence type="ECO:0000313" key="2">
    <source>
        <dbReference type="EMBL" id="BCS94598.1"/>
    </source>
</evidence>